<name>A0A4Y9ZDN6_9AGAM</name>
<feature type="transmembrane region" description="Helical" evidence="2">
    <location>
        <begin position="248"/>
        <end position="275"/>
    </location>
</feature>
<feature type="transmembrane region" description="Helical" evidence="2">
    <location>
        <begin position="147"/>
        <end position="167"/>
    </location>
</feature>
<keyword evidence="4" id="KW-1185">Reference proteome</keyword>
<dbReference type="EMBL" id="SEOQ01000011">
    <property type="protein sequence ID" value="TFY72564.1"/>
    <property type="molecule type" value="Genomic_DNA"/>
</dbReference>
<dbReference type="STRING" id="205917.A0A4Y9ZDN6"/>
<feature type="compositionally biased region" description="Low complexity" evidence="1">
    <location>
        <begin position="435"/>
        <end position="445"/>
    </location>
</feature>
<evidence type="ECO:0000256" key="1">
    <source>
        <dbReference type="SAM" id="MobiDB-lite"/>
    </source>
</evidence>
<dbReference type="OrthoDB" id="3219582at2759"/>
<feature type="region of interest" description="Disordered" evidence="1">
    <location>
        <begin position="562"/>
        <end position="603"/>
    </location>
</feature>
<organism evidence="3 4">
    <name type="scientific">Dentipellis fragilis</name>
    <dbReference type="NCBI Taxonomy" id="205917"/>
    <lineage>
        <taxon>Eukaryota</taxon>
        <taxon>Fungi</taxon>
        <taxon>Dikarya</taxon>
        <taxon>Basidiomycota</taxon>
        <taxon>Agaricomycotina</taxon>
        <taxon>Agaricomycetes</taxon>
        <taxon>Russulales</taxon>
        <taxon>Hericiaceae</taxon>
        <taxon>Dentipellis</taxon>
    </lineage>
</organism>
<dbReference type="Proteomes" id="UP000298327">
    <property type="component" value="Unassembled WGS sequence"/>
</dbReference>
<feature type="compositionally biased region" description="Basic and acidic residues" evidence="1">
    <location>
        <begin position="417"/>
        <end position="434"/>
    </location>
</feature>
<evidence type="ECO:0000313" key="4">
    <source>
        <dbReference type="Proteomes" id="UP000298327"/>
    </source>
</evidence>
<dbReference type="AlphaFoldDB" id="A0A4Y9ZDN6"/>
<comment type="caution">
    <text evidence="3">The sequence shown here is derived from an EMBL/GenBank/DDBJ whole genome shotgun (WGS) entry which is preliminary data.</text>
</comment>
<keyword evidence="2" id="KW-1133">Transmembrane helix</keyword>
<feature type="transmembrane region" description="Helical" evidence="2">
    <location>
        <begin position="108"/>
        <end position="127"/>
    </location>
</feature>
<reference evidence="3 4" key="1">
    <citation type="submission" date="2019-02" db="EMBL/GenBank/DDBJ databases">
        <title>Genome sequencing of the rare red list fungi Dentipellis fragilis.</title>
        <authorList>
            <person name="Buettner E."/>
            <person name="Kellner H."/>
        </authorList>
    </citation>
    <scope>NUCLEOTIDE SEQUENCE [LARGE SCALE GENOMIC DNA]</scope>
    <source>
        <strain evidence="3 4">DSM 105465</strain>
    </source>
</reference>
<keyword evidence="2" id="KW-0472">Membrane</keyword>
<feature type="compositionally biased region" description="Polar residues" evidence="1">
    <location>
        <begin position="364"/>
        <end position="377"/>
    </location>
</feature>
<proteinExistence type="predicted"/>
<feature type="compositionally biased region" description="Basic residues" evidence="1">
    <location>
        <begin position="405"/>
        <end position="416"/>
    </location>
</feature>
<accession>A0A4Y9ZDN6</accession>
<keyword evidence="2" id="KW-0812">Transmembrane</keyword>
<feature type="compositionally biased region" description="Low complexity" evidence="1">
    <location>
        <begin position="583"/>
        <end position="594"/>
    </location>
</feature>
<gene>
    <name evidence="3" type="ORF">EVG20_g434</name>
</gene>
<feature type="transmembrane region" description="Helical" evidence="2">
    <location>
        <begin position="59"/>
        <end position="76"/>
    </location>
</feature>
<evidence type="ECO:0000313" key="3">
    <source>
        <dbReference type="EMBL" id="TFY72564.1"/>
    </source>
</evidence>
<evidence type="ECO:0000256" key="2">
    <source>
        <dbReference type="SAM" id="Phobius"/>
    </source>
</evidence>
<feature type="transmembrane region" description="Helical" evidence="2">
    <location>
        <begin position="202"/>
        <end position="227"/>
    </location>
</feature>
<sequence length="811" mass="88532">MGSICLSQVPILRCLDLARIETIVLIIPPALEIIFSLGLVIAGWGAGKKRFILAAEGPIYFLLALLDLICHIVPGIRDSIATYKTLDILIGTLLYQSVPGSTADTAPAWTAALSSVPLFLYTTFLYLYKTTEFFPLFPRRFQLIGKVFSLVLIPILLLTNEFASFIGNTYRLVQFSPFEPPVPAIGNGDASMQSIRDFLNSLGLVLLTVYQVATFFIVIVHLAAAIVNQRSIEAQANEDNEAHLFRGTGWMALGIKFGAIESIIGFATGSFGIFFTRRFLRMISRACIIIGVVRGPDSHEDFEIMQPKRDRTPNGPATRQITISDPQLVSSSMLERDGASGRPMLQPIATFGQRNRLSMQTQTTNATGTYPSNSTFTSPMSDAPAPPLPSLALAIPATAAEARPRPRKLNLNHRRSTSTDRGDGAHGRRARADARPAAVRQQPAQPRHHHGHGLLARLAGRRARRRQLPTPTAQPSAYPCPSLYSCPCPMPEEEQEQYLEQGYEPDLPSPKPRYAYTGARGRVLSASSITSDSLDYVRNLSSSFTSLPPRVTGKYRGSVLGVVADQDEGPDPRGAALERDTSGRSAQSSMSRSSSVKRKPPPAYEETLAADAREAELGAEEDGNDSDTGIDETDAVRRVRAMSENSVHSGQWVSSSVRDSARTAMDVERYRRGTTTSLASVLKTPGTAGTMGTMGTSPDTAGALEIDWIANPEVVSETDEAWQRSQQRRSKIKSMGRAPRHRTPPPTTVVFSRESVVAETEEMPLDAMEKVANSARSTLVRKDSSVTLVRKDSGVLGVEDTEFVRRSLIMR</sequence>
<feature type="compositionally biased region" description="Low complexity" evidence="1">
    <location>
        <begin position="390"/>
        <end position="401"/>
    </location>
</feature>
<feature type="transmembrane region" description="Helical" evidence="2">
    <location>
        <begin position="23"/>
        <end position="47"/>
    </location>
</feature>
<feature type="region of interest" description="Disordered" evidence="1">
    <location>
        <begin position="364"/>
        <end position="453"/>
    </location>
</feature>
<protein>
    <submittedName>
        <fullName evidence="3">Uncharacterized protein</fullName>
    </submittedName>
</protein>